<organism evidence="7 8">
    <name type="scientific">Rubrivirga litoralis</name>
    <dbReference type="NCBI Taxonomy" id="3075598"/>
    <lineage>
        <taxon>Bacteria</taxon>
        <taxon>Pseudomonadati</taxon>
        <taxon>Rhodothermota</taxon>
        <taxon>Rhodothermia</taxon>
        <taxon>Rhodothermales</taxon>
        <taxon>Rubricoccaceae</taxon>
        <taxon>Rubrivirga</taxon>
    </lineage>
</organism>
<dbReference type="RefSeq" id="WP_311662536.1">
    <property type="nucleotide sequence ID" value="NZ_JAVRHT010000009.1"/>
</dbReference>
<dbReference type="InterPro" id="IPR016193">
    <property type="entry name" value="Cytidine_deaminase-like"/>
</dbReference>
<dbReference type="InterPro" id="IPR013171">
    <property type="entry name" value="Cyd/dCyd_deaminase_Zn-bd"/>
</dbReference>
<proteinExistence type="inferred from homology"/>
<evidence type="ECO:0000256" key="1">
    <source>
        <dbReference type="ARBA" id="ARBA00006576"/>
    </source>
</evidence>
<dbReference type="NCBIfam" id="NF004064">
    <property type="entry name" value="PRK05578.1"/>
    <property type="match status" value="1"/>
</dbReference>
<evidence type="ECO:0000256" key="3">
    <source>
        <dbReference type="ARBA" id="ARBA00022723"/>
    </source>
</evidence>
<gene>
    <name evidence="7" type="ORF">RM540_05465</name>
</gene>
<dbReference type="Gene3D" id="3.40.140.10">
    <property type="entry name" value="Cytidine Deaminase, domain 2"/>
    <property type="match status" value="2"/>
</dbReference>
<evidence type="ECO:0000313" key="8">
    <source>
        <dbReference type="Proteomes" id="UP001267426"/>
    </source>
</evidence>
<feature type="domain" description="CMP/dCMP-type deaminase" evidence="6">
    <location>
        <begin position="132"/>
        <end position="259"/>
    </location>
</feature>
<dbReference type="EC" id="3.5.4.5" evidence="7"/>
<evidence type="ECO:0000313" key="7">
    <source>
        <dbReference type="EMBL" id="MDT0631193.1"/>
    </source>
</evidence>
<dbReference type="PANTHER" id="PTHR11644:SF2">
    <property type="entry name" value="CYTIDINE DEAMINASE"/>
    <property type="match status" value="1"/>
</dbReference>
<dbReference type="InterPro" id="IPR002125">
    <property type="entry name" value="CMP_dCMP_dom"/>
</dbReference>
<sequence length="265" mass="26649">MPQNPPAGPDRLRGHAQAVAARAHVPYSRAPVGAAVLFESGGWLAAPRLENASFPLTISALQGALALAATAGAAPVAAALSRPLTRGERALLEDWTDGPWRLAAPDLAVREGGAAPVVGAAVRLTLRLPPPPDVAGGAALALAAADRAHVPASDFAVGAAVEDGEGQLVVGANVELDGDWSRGLCAERTALVAARAAGLGPVRRLYVACVRAPGGTPCGGCRQVIAELAPDAEVVVWRGTDPPEVTTPAALLPAAFGGERLSVGQ</sequence>
<keyword evidence="4 7" id="KW-0378">Hydrolase</keyword>
<dbReference type="Proteomes" id="UP001267426">
    <property type="component" value="Unassembled WGS sequence"/>
</dbReference>
<dbReference type="GO" id="GO:0004126">
    <property type="term" value="F:cytidine deaminase activity"/>
    <property type="evidence" value="ECO:0007669"/>
    <property type="project" value="UniProtKB-EC"/>
</dbReference>
<evidence type="ECO:0000256" key="2">
    <source>
        <dbReference type="ARBA" id="ARBA00011738"/>
    </source>
</evidence>
<dbReference type="InterPro" id="IPR016192">
    <property type="entry name" value="APOBEC/CMP_deaminase_Zn-bd"/>
</dbReference>
<protein>
    <submittedName>
        <fullName evidence="7">Cytidine deaminase</fullName>
        <ecNumber evidence="7">3.5.4.5</ecNumber>
    </submittedName>
</protein>
<comment type="subunit">
    <text evidence="2">Homodimer.</text>
</comment>
<dbReference type="CDD" id="cd01283">
    <property type="entry name" value="cytidine_deaminase"/>
    <property type="match status" value="2"/>
</dbReference>
<reference evidence="7 8" key="1">
    <citation type="submission" date="2023-09" db="EMBL/GenBank/DDBJ databases">
        <authorList>
            <person name="Rey-Velasco X."/>
        </authorList>
    </citation>
    <scope>NUCLEOTIDE SEQUENCE [LARGE SCALE GENOMIC DNA]</scope>
    <source>
        <strain evidence="7 8">F394</strain>
    </source>
</reference>
<accession>A0ABU3BPK0</accession>
<dbReference type="Pfam" id="PF00383">
    <property type="entry name" value="dCMP_cyt_deam_1"/>
    <property type="match status" value="1"/>
</dbReference>
<comment type="caution">
    <text evidence="7">The sequence shown here is derived from an EMBL/GenBank/DDBJ whole genome shotgun (WGS) entry which is preliminary data.</text>
</comment>
<comment type="similarity">
    <text evidence="1">Belongs to the cytidine and deoxycytidylate deaminase family.</text>
</comment>
<keyword evidence="3" id="KW-0479">Metal-binding</keyword>
<dbReference type="PROSITE" id="PS00903">
    <property type="entry name" value="CYT_DCMP_DEAMINASES_1"/>
    <property type="match status" value="1"/>
</dbReference>
<evidence type="ECO:0000256" key="4">
    <source>
        <dbReference type="ARBA" id="ARBA00022801"/>
    </source>
</evidence>
<keyword evidence="5" id="KW-0862">Zinc</keyword>
<name>A0ABU3BPK0_9BACT</name>
<dbReference type="InterPro" id="IPR050202">
    <property type="entry name" value="Cyt/Deoxycyt_deaminase"/>
</dbReference>
<dbReference type="Pfam" id="PF08211">
    <property type="entry name" value="dCMP_cyt_deam_2"/>
    <property type="match status" value="1"/>
</dbReference>
<evidence type="ECO:0000259" key="6">
    <source>
        <dbReference type="PROSITE" id="PS51747"/>
    </source>
</evidence>
<dbReference type="PANTHER" id="PTHR11644">
    <property type="entry name" value="CYTIDINE DEAMINASE"/>
    <property type="match status" value="1"/>
</dbReference>
<keyword evidence="8" id="KW-1185">Reference proteome</keyword>
<dbReference type="SUPFAM" id="SSF53927">
    <property type="entry name" value="Cytidine deaminase-like"/>
    <property type="match status" value="2"/>
</dbReference>
<evidence type="ECO:0000256" key="5">
    <source>
        <dbReference type="ARBA" id="ARBA00022833"/>
    </source>
</evidence>
<dbReference type="PROSITE" id="PS51747">
    <property type="entry name" value="CYT_DCMP_DEAMINASES_2"/>
    <property type="match status" value="1"/>
</dbReference>
<dbReference type="EMBL" id="JAVRHT010000009">
    <property type="protein sequence ID" value="MDT0631193.1"/>
    <property type="molecule type" value="Genomic_DNA"/>
</dbReference>